<name>M1E4Q9_9BACT</name>
<dbReference type="RefSeq" id="WP_013756153.1">
    <property type="nucleotide sequence ID" value="NC_015499.1"/>
</dbReference>
<dbReference type="Proteomes" id="UP000011765">
    <property type="component" value="Chromosome"/>
</dbReference>
<dbReference type="HOGENOM" id="CLU_749913_0_0_9"/>
<dbReference type="AlphaFoldDB" id="M1E4Q9"/>
<evidence type="ECO:0000313" key="1">
    <source>
        <dbReference type="EMBL" id="AEE14427.1"/>
    </source>
</evidence>
<dbReference type="OrthoDB" id="9765584at2"/>
<dbReference type="KEGG" id="tnr:Thena_0794"/>
<dbReference type="eggNOG" id="ENOG5033TYS">
    <property type="taxonomic scope" value="Bacteria"/>
</dbReference>
<organism evidence="1 2">
    <name type="scientific">Thermodesulfobium narugense DSM 14796</name>
    <dbReference type="NCBI Taxonomy" id="747365"/>
    <lineage>
        <taxon>Bacteria</taxon>
        <taxon>Pseudomonadati</taxon>
        <taxon>Thermodesulfobiota</taxon>
        <taxon>Thermodesulfobiia</taxon>
        <taxon>Thermodesulfobiales</taxon>
        <taxon>Thermodesulfobiaceae</taxon>
        <taxon>Thermodesulfobium</taxon>
    </lineage>
</organism>
<gene>
    <name evidence="1" type="ORF">Thena_0794</name>
</gene>
<accession>M1E4Q9</accession>
<dbReference type="EMBL" id="CP002690">
    <property type="protein sequence ID" value="AEE14427.1"/>
    <property type="molecule type" value="Genomic_DNA"/>
</dbReference>
<sequence>MKTFSNVAPKSLIRKDFEHLKSTVHLIVNDKVKPLILIQSIEGHSHEGHSVFKGEKFPNTCMEDIVLALNMDVDVIKRERQMLIDDIRKWFLELEEKDLDTRKPLLNSYGEPLLGITMFENMQVSVKSAVLGYILAGLMDDIKYREKAEAKYKVNIGGGDIYIVDRTKMEELGITGDMLAKGENEKNIEDYKKKGLIVSSDKIIPGSNVIVSHYIRHKKGPGLSDDAALLSAGFLSIFKKRDVSALIGAFLADSVDTLDKFSDRIVELGQDEELAFELISKFKQFDLREDLLLKFIYLASIPEDLKGNVPDSSMRHFLQKDEKAKISELESHIAFLRGEEVPSILLAFQEVPSSKFYSYYTERLKELEK</sequence>
<dbReference type="STRING" id="747365.Thena_0794"/>
<keyword evidence="2" id="KW-1185">Reference proteome</keyword>
<reference evidence="1 2" key="1">
    <citation type="submission" date="2011-04" db="EMBL/GenBank/DDBJ databases">
        <title>The complete genome of Thermodesulfobium narugense DSM 14796.</title>
        <authorList>
            <consortium name="US DOE Joint Genome Institute (JGI-PGF)"/>
            <person name="Lucas S."/>
            <person name="Han J."/>
            <person name="Lapidus A."/>
            <person name="Bruce D."/>
            <person name="Goodwin L."/>
            <person name="Pitluck S."/>
            <person name="Peters L."/>
            <person name="Kyrpides N."/>
            <person name="Mavromatis K."/>
            <person name="Pagani I."/>
            <person name="Ivanova N."/>
            <person name="Ovchinnikova G."/>
            <person name="Zhang X."/>
            <person name="Saunders L."/>
            <person name="Detter J.C."/>
            <person name="Tapia R."/>
            <person name="Han C."/>
            <person name="Land M."/>
            <person name="Hauser L."/>
            <person name="Markowitz V."/>
            <person name="Cheng J.-F."/>
            <person name="Hugenholtz P."/>
            <person name="Woyke T."/>
            <person name="Wu D."/>
            <person name="Spring S."/>
            <person name="Schroeder M."/>
            <person name="Brambilla E."/>
            <person name="Klenk H.-P."/>
            <person name="Eisen J.A."/>
        </authorList>
    </citation>
    <scope>NUCLEOTIDE SEQUENCE [LARGE SCALE GENOMIC DNA]</scope>
    <source>
        <strain evidence="1 2">DSM 14796</strain>
    </source>
</reference>
<protein>
    <submittedName>
        <fullName evidence="1">Uncharacterized protein</fullName>
    </submittedName>
</protein>
<proteinExistence type="predicted"/>
<evidence type="ECO:0000313" key="2">
    <source>
        <dbReference type="Proteomes" id="UP000011765"/>
    </source>
</evidence>